<reference evidence="2" key="1">
    <citation type="submission" date="2022-11" db="UniProtKB">
        <authorList>
            <consortium name="WormBaseParasite"/>
        </authorList>
    </citation>
    <scope>IDENTIFICATION</scope>
</reference>
<sequence length="171" mass="19589">MGGILCQHFSTDGAGVCVVNLLFNRTEEALQQKFSAQPGAVIDALAQARALCAVHTQPLWRARCPDCFPNRQQQLAAGRTAEDLYERTVRRLWELEHVYGCELHVVWACEWKQQLRRDPQLKQRYDSVFVARPLDPRNDALRGGRTEPFKLHHVCGADEEILCLEIWVITH</sequence>
<proteinExistence type="predicted"/>
<organism evidence="1 2">
    <name type="scientific">Globodera rostochiensis</name>
    <name type="common">Golden nematode worm</name>
    <name type="synonym">Heterodera rostochiensis</name>
    <dbReference type="NCBI Taxonomy" id="31243"/>
    <lineage>
        <taxon>Eukaryota</taxon>
        <taxon>Metazoa</taxon>
        <taxon>Ecdysozoa</taxon>
        <taxon>Nematoda</taxon>
        <taxon>Chromadorea</taxon>
        <taxon>Rhabditida</taxon>
        <taxon>Tylenchina</taxon>
        <taxon>Tylenchomorpha</taxon>
        <taxon>Tylenchoidea</taxon>
        <taxon>Heteroderidae</taxon>
        <taxon>Heteroderinae</taxon>
        <taxon>Globodera</taxon>
    </lineage>
</organism>
<evidence type="ECO:0000313" key="1">
    <source>
        <dbReference type="Proteomes" id="UP000887572"/>
    </source>
</evidence>
<accession>A0A914HYC9</accession>
<dbReference type="Proteomes" id="UP000887572">
    <property type="component" value="Unplaced"/>
</dbReference>
<name>A0A914HYC9_GLORO</name>
<keyword evidence="1" id="KW-1185">Reference proteome</keyword>
<dbReference type="WBParaSite" id="Gr19_v10_g5792.t1">
    <property type="protein sequence ID" value="Gr19_v10_g5792.t1"/>
    <property type="gene ID" value="Gr19_v10_g5792"/>
</dbReference>
<protein>
    <submittedName>
        <fullName evidence="2">Uncharacterized protein</fullName>
    </submittedName>
</protein>
<evidence type="ECO:0000313" key="2">
    <source>
        <dbReference type="WBParaSite" id="Gr19_v10_g5792.t1"/>
    </source>
</evidence>
<dbReference type="AlphaFoldDB" id="A0A914HYC9"/>